<keyword evidence="1" id="KW-0732">Signal</keyword>
<feature type="chain" id="PRO_5011569869" evidence="1">
    <location>
        <begin position="26"/>
        <end position="219"/>
    </location>
</feature>
<evidence type="ECO:0000256" key="1">
    <source>
        <dbReference type="SAM" id="SignalP"/>
    </source>
</evidence>
<feature type="domain" description="Cell wall hydrolase SleB" evidence="2">
    <location>
        <begin position="100"/>
        <end position="210"/>
    </location>
</feature>
<dbReference type="Proteomes" id="UP000198539">
    <property type="component" value="Unassembled WGS sequence"/>
</dbReference>
<sequence>MRRFMIMVAAAATMYVPLLTAPTFAGNVTEQAMALLSAERTGMNVMSAQKIARLTQPATRAAEPALSPRYDAAWLALLPVAGLDREAQCLATALYHEARGESVEGQFAVAEVILNRVDSDTFPNSICNVVYQGARNGHPGCQFSFACDGASETMREVGAADLARRIALLMHAGAPRALTDGATYFHTRHVSPRWARVFERTAQIGAHLFYRDPVRLSSR</sequence>
<dbReference type="AlphaFoldDB" id="A0A1H2VM07"/>
<protein>
    <submittedName>
        <fullName evidence="3">Cell Wall Hydrolase</fullName>
    </submittedName>
</protein>
<accession>A0A1H2VM07</accession>
<dbReference type="STRING" id="564137.SAMN04488238_103113"/>
<dbReference type="GO" id="GO:0016787">
    <property type="term" value="F:hydrolase activity"/>
    <property type="evidence" value="ECO:0007669"/>
    <property type="project" value="UniProtKB-KW"/>
</dbReference>
<keyword evidence="4" id="KW-1185">Reference proteome</keyword>
<organism evidence="3 4">
    <name type="scientific">Roseicitreum antarcticum</name>
    <dbReference type="NCBI Taxonomy" id="564137"/>
    <lineage>
        <taxon>Bacteria</taxon>
        <taxon>Pseudomonadati</taxon>
        <taxon>Pseudomonadota</taxon>
        <taxon>Alphaproteobacteria</taxon>
        <taxon>Rhodobacterales</taxon>
        <taxon>Paracoccaceae</taxon>
        <taxon>Roseicitreum</taxon>
    </lineage>
</organism>
<dbReference type="RefSeq" id="WP_223814199.1">
    <property type="nucleotide sequence ID" value="NZ_CP061498.1"/>
</dbReference>
<reference evidence="3 4" key="1">
    <citation type="submission" date="2016-10" db="EMBL/GenBank/DDBJ databases">
        <authorList>
            <person name="de Groot N.N."/>
        </authorList>
    </citation>
    <scope>NUCLEOTIDE SEQUENCE [LARGE SCALE GENOMIC DNA]</scope>
    <source>
        <strain evidence="3 4">CGMCC 1.8894</strain>
    </source>
</reference>
<dbReference type="Gene3D" id="1.10.10.2520">
    <property type="entry name" value="Cell wall hydrolase SleB, domain 1"/>
    <property type="match status" value="1"/>
</dbReference>
<evidence type="ECO:0000313" key="4">
    <source>
        <dbReference type="Proteomes" id="UP000198539"/>
    </source>
</evidence>
<name>A0A1H2VM07_9RHOB</name>
<proteinExistence type="predicted"/>
<gene>
    <name evidence="3" type="ORF">SAMN04488238_103113</name>
</gene>
<dbReference type="InterPro" id="IPR042047">
    <property type="entry name" value="SleB_dom1"/>
</dbReference>
<dbReference type="Pfam" id="PF07486">
    <property type="entry name" value="Hydrolase_2"/>
    <property type="match status" value="1"/>
</dbReference>
<keyword evidence="3" id="KW-0378">Hydrolase</keyword>
<evidence type="ECO:0000259" key="2">
    <source>
        <dbReference type="Pfam" id="PF07486"/>
    </source>
</evidence>
<feature type="signal peptide" evidence="1">
    <location>
        <begin position="1"/>
        <end position="25"/>
    </location>
</feature>
<dbReference type="InterPro" id="IPR011105">
    <property type="entry name" value="Cell_wall_hydrolase_SleB"/>
</dbReference>
<dbReference type="EMBL" id="FNOM01000003">
    <property type="protein sequence ID" value="SDW69317.1"/>
    <property type="molecule type" value="Genomic_DNA"/>
</dbReference>
<evidence type="ECO:0000313" key="3">
    <source>
        <dbReference type="EMBL" id="SDW69317.1"/>
    </source>
</evidence>